<dbReference type="InterPro" id="IPR028098">
    <property type="entry name" value="Glyco_trans_4-like_N"/>
</dbReference>
<name>A0A081BQR9_9BACT</name>
<feature type="domain" description="Glycosyl transferase family 1" evidence="1">
    <location>
        <begin position="188"/>
        <end position="353"/>
    </location>
</feature>
<dbReference type="AlphaFoldDB" id="A0A081BQR9"/>
<evidence type="ECO:0000313" key="4">
    <source>
        <dbReference type="Proteomes" id="UP000030700"/>
    </source>
</evidence>
<feature type="domain" description="Glycosyltransferase subfamily 4-like N-terminal" evidence="2">
    <location>
        <begin position="15"/>
        <end position="176"/>
    </location>
</feature>
<dbReference type="Gene3D" id="3.40.50.2000">
    <property type="entry name" value="Glycogen Phosphorylase B"/>
    <property type="match status" value="2"/>
</dbReference>
<reference evidence="3" key="1">
    <citation type="journal article" date="2015" name="PeerJ">
        <title>First genomic representation of candidate bacterial phylum KSB3 points to enhanced environmental sensing as a trigger of wastewater bulking.</title>
        <authorList>
            <person name="Sekiguchi Y."/>
            <person name="Ohashi A."/>
            <person name="Parks D.H."/>
            <person name="Yamauchi T."/>
            <person name="Tyson G.W."/>
            <person name="Hugenholtz P."/>
        </authorList>
    </citation>
    <scope>NUCLEOTIDE SEQUENCE [LARGE SCALE GENOMIC DNA]</scope>
</reference>
<dbReference type="InterPro" id="IPR050194">
    <property type="entry name" value="Glycosyltransferase_grp1"/>
</dbReference>
<dbReference type="Pfam" id="PF00534">
    <property type="entry name" value="Glycos_transf_1"/>
    <property type="match status" value="1"/>
</dbReference>
<dbReference type="Proteomes" id="UP000030700">
    <property type="component" value="Unassembled WGS sequence"/>
</dbReference>
<dbReference type="PANTHER" id="PTHR45947:SF14">
    <property type="entry name" value="SLL1723 PROTEIN"/>
    <property type="match status" value="1"/>
</dbReference>
<dbReference type="InterPro" id="IPR001296">
    <property type="entry name" value="Glyco_trans_1"/>
</dbReference>
<gene>
    <name evidence="3" type="ORF">U14_05024</name>
</gene>
<dbReference type="GO" id="GO:0016757">
    <property type="term" value="F:glycosyltransferase activity"/>
    <property type="evidence" value="ECO:0007669"/>
    <property type="project" value="InterPro"/>
</dbReference>
<dbReference type="STRING" id="1499966.U14_05024"/>
<protein>
    <submittedName>
        <fullName evidence="3">Glycosyl transferase group 1</fullName>
    </submittedName>
</protein>
<evidence type="ECO:0000313" key="3">
    <source>
        <dbReference type="EMBL" id="GAK53750.1"/>
    </source>
</evidence>
<keyword evidence="3" id="KW-0808">Transferase</keyword>
<proteinExistence type="predicted"/>
<dbReference type="Pfam" id="PF13439">
    <property type="entry name" value="Glyco_transf_4"/>
    <property type="match status" value="1"/>
</dbReference>
<evidence type="ECO:0000259" key="1">
    <source>
        <dbReference type="Pfam" id="PF00534"/>
    </source>
</evidence>
<evidence type="ECO:0000259" key="2">
    <source>
        <dbReference type="Pfam" id="PF13439"/>
    </source>
</evidence>
<dbReference type="PANTHER" id="PTHR45947">
    <property type="entry name" value="SULFOQUINOVOSYL TRANSFERASE SQD2"/>
    <property type="match status" value="1"/>
</dbReference>
<dbReference type="EMBL" id="DF820460">
    <property type="protein sequence ID" value="GAK53750.1"/>
    <property type="molecule type" value="Genomic_DNA"/>
</dbReference>
<keyword evidence="4" id="KW-1185">Reference proteome</keyword>
<dbReference type="HOGENOM" id="CLU_009583_0_3_0"/>
<dbReference type="SUPFAM" id="SSF53756">
    <property type="entry name" value="UDP-Glycosyltransferase/glycogen phosphorylase"/>
    <property type="match status" value="1"/>
</dbReference>
<organism evidence="3">
    <name type="scientific">Candidatus Moduliflexus flocculans</name>
    <dbReference type="NCBI Taxonomy" id="1499966"/>
    <lineage>
        <taxon>Bacteria</taxon>
        <taxon>Candidatus Moduliflexota</taxon>
        <taxon>Candidatus Moduliflexia</taxon>
        <taxon>Candidatus Moduliflexales</taxon>
        <taxon>Candidatus Moduliflexaceae</taxon>
    </lineage>
</organism>
<accession>A0A081BQR9</accession>
<sequence length="383" mass="43565">MKHKILHISKMNGISGSENHLLTLLANLNGTLFERHLCILTETRFVPQLQEYRQRLEQAGVQVSILVMRRHVDERLIWRLRHDMLAKQIQIVHTHLIHADLYGTIAARLAGVPVIVSSRHNDDQFRRHRALIWLNRLLARWQIGIIVISDWVGRFLQEVEGIPAEKIMRIHYGLDPTPIEALADPTYIRQQFKIPDNVPILGTIGRLTEQKGQTFLLQAISRLTRDVPNLRFIIIGDGELRRELEEQAKTLDIAQNVIFTGLRPYHEAMRLLSGIDLFVFPSLWEGFGLVLLEAMALKKPIVASNISAIPEVVLDGATGRLVPPRDVESLTAAIREFLISPEKRTQCGMAGYARLQNEFTVQTMVRQTASAYLRMYHAAAGSK</sequence>